<dbReference type="RefSeq" id="WP_344659043.1">
    <property type="nucleotide sequence ID" value="NZ_BAAAQM010000025.1"/>
</dbReference>
<keyword evidence="3" id="KW-1185">Reference proteome</keyword>
<organism evidence="2 3">
    <name type="scientific">Catenulispora subtropica</name>
    <dbReference type="NCBI Taxonomy" id="450798"/>
    <lineage>
        <taxon>Bacteria</taxon>
        <taxon>Bacillati</taxon>
        <taxon>Actinomycetota</taxon>
        <taxon>Actinomycetes</taxon>
        <taxon>Catenulisporales</taxon>
        <taxon>Catenulisporaceae</taxon>
        <taxon>Catenulispora</taxon>
    </lineage>
</organism>
<accession>A0ABN2S1V6</accession>
<protein>
    <recommendedName>
        <fullName evidence="4">DUF222 domain-containing protein</fullName>
    </recommendedName>
</protein>
<name>A0ABN2S1V6_9ACTN</name>
<evidence type="ECO:0000313" key="3">
    <source>
        <dbReference type="Proteomes" id="UP001499854"/>
    </source>
</evidence>
<gene>
    <name evidence="2" type="ORF">GCM10009838_44840</name>
</gene>
<proteinExistence type="predicted"/>
<reference evidence="2 3" key="1">
    <citation type="journal article" date="2019" name="Int. J. Syst. Evol. Microbiol.">
        <title>The Global Catalogue of Microorganisms (GCM) 10K type strain sequencing project: providing services to taxonomists for standard genome sequencing and annotation.</title>
        <authorList>
            <consortium name="The Broad Institute Genomics Platform"/>
            <consortium name="The Broad Institute Genome Sequencing Center for Infectious Disease"/>
            <person name="Wu L."/>
            <person name="Ma J."/>
        </authorList>
    </citation>
    <scope>NUCLEOTIDE SEQUENCE [LARGE SCALE GENOMIC DNA]</scope>
    <source>
        <strain evidence="2 3">JCM 16013</strain>
    </source>
</reference>
<comment type="caution">
    <text evidence="2">The sequence shown here is derived from an EMBL/GenBank/DDBJ whole genome shotgun (WGS) entry which is preliminary data.</text>
</comment>
<dbReference type="Proteomes" id="UP001499854">
    <property type="component" value="Unassembled WGS sequence"/>
</dbReference>
<dbReference type="EMBL" id="BAAAQM010000025">
    <property type="protein sequence ID" value="GAA1978947.1"/>
    <property type="molecule type" value="Genomic_DNA"/>
</dbReference>
<evidence type="ECO:0000313" key="2">
    <source>
        <dbReference type="EMBL" id="GAA1978947.1"/>
    </source>
</evidence>
<feature type="region of interest" description="Disordered" evidence="1">
    <location>
        <begin position="190"/>
        <end position="224"/>
    </location>
</feature>
<evidence type="ECO:0000256" key="1">
    <source>
        <dbReference type="SAM" id="MobiDB-lite"/>
    </source>
</evidence>
<evidence type="ECO:0008006" key="4">
    <source>
        <dbReference type="Google" id="ProtNLM"/>
    </source>
</evidence>
<sequence length="281" mass="30518">MVPGRPEIAEDLAVAFEAATGPLGTWKRVKGADNLWQAARQAARWIEQTRPELTGLGQLSAADASMLAHSFRVPSGEGLTATLRALLRYSPVVKPAAQQALARMLRNRGTSARQPYSAEEFEQISVLARGIVRRARDRLFEHWQSDAAGHAEEVSLPSAHLSLKEAWGFGVLLAGADGDEPVDTVRVAGTAPACHSSRRARDRAGGRGQGTPRPALGPRFQGAEHQQLDKLPVSGRFRHTCRAENRCEDRRLGDLRPAPRVGRQLRVELPGQGHPLLPRGG</sequence>